<dbReference type="GO" id="GO:0016020">
    <property type="term" value="C:membrane"/>
    <property type="evidence" value="ECO:0007669"/>
    <property type="project" value="UniProtKB-SubCell"/>
</dbReference>
<keyword evidence="2 5" id="KW-0812">Transmembrane</keyword>
<gene>
    <name evidence="7" type="ORF">S01H1_65528</name>
</gene>
<feature type="domain" description="ABC-2 type transporter transmembrane" evidence="6">
    <location>
        <begin position="30"/>
        <end position="244"/>
    </location>
</feature>
<feature type="transmembrane region" description="Helical" evidence="5">
    <location>
        <begin position="172"/>
        <end position="197"/>
    </location>
</feature>
<evidence type="ECO:0000256" key="2">
    <source>
        <dbReference type="ARBA" id="ARBA00022692"/>
    </source>
</evidence>
<evidence type="ECO:0000256" key="3">
    <source>
        <dbReference type="ARBA" id="ARBA00022989"/>
    </source>
</evidence>
<feature type="non-terminal residue" evidence="7">
    <location>
        <position position="250"/>
    </location>
</feature>
<accession>X0YM45</accession>
<dbReference type="EMBL" id="BARS01043265">
    <property type="protein sequence ID" value="GAG37791.1"/>
    <property type="molecule type" value="Genomic_DNA"/>
</dbReference>
<protein>
    <recommendedName>
        <fullName evidence="6">ABC-2 type transporter transmembrane domain-containing protein</fullName>
    </recommendedName>
</protein>
<keyword evidence="3 5" id="KW-1133">Transmembrane helix</keyword>
<evidence type="ECO:0000256" key="1">
    <source>
        <dbReference type="ARBA" id="ARBA00004141"/>
    </source>
</evidence>
<reference evidence="7" key="1">
    <citation type="journal article" date="2014" name="Front. Microbiol.">
        <title>High frequency of phylogenetically diverse reductive dehalogenase-homologous genes in deep subseafloor sedimentary metagenomes.</title>
        <authorList>
            <person name="Kawai M."/>
            <person name="Futagami T."/>
            <person name="Toyoda A."/>
            <person name="Takaki Y."/>
            <person name="Nishi S."/>
            <person name="Hori S."/>
            <person name="Arai W."/>
            <person name="Tsubouchi T."/>
            <person name="Morono Y."/>
            <person name="Uchiyama I."/>
            <person name="Ito T."/>
            <person name="Fujiyama A."/>
            <person name="Inagaki F."/>
            <person name="Takami H."/>
        </authorList>
    </citation>
    <scope>NUCLEOTIDE SEQUENCE</scope>
    <source>
        <strain evidence="7">Expedition CK06-06</strain>
    </source>
</reference>
<name>X0YM45_9ZZZZ</name>
<comment type="caution">
    <text evidence="7">The sequence shown here is derived from an EMBL/GenBank/DDBJ whole genome shotgun (WGS) entry which is preliminary data.</text>
</comment>
<feature type="non-terminal residue" evidence="7">
    <location>
        <position position="1"/>
    </location>
</feature>
<dbReference type="GO" id="GO:0140359">
    <property type="term" value="F:ABC-type transporter activity"/>
    <property type="evidence" value="ECO:0007669"/>
    <property type="project" value="InterPro"/>
</dbReference>
<dbReference type="AlphaFoldDB" id="X0YM45"/>
<evidence type="ECO:0000256" key="5">
    <source>
        <dbReference type="SAM" id="Phobius"/>
    </source>
</evidence>
<evidence type="ECO:0000313" key="7">
    <source>
        <dbReference type="EMBL" id="GAG37791.1"/>
    </source>
</evidence>
<organism evidence="7">
    <name type="scientific">marine sediment metagenome</name>
    <dbReference type="NCBI Taxonomy" id="412755"/>
    <lineage>
        <taxon>unclassified sequences</taxon>
        <taxon>metagenomes</taxon>
        <taxon>ecological metagenomes</taxon>
    </lineage>
</organism>
<dbReference type="PANTHER" id="PTHR43471">
    <property type="entry name" value="ABC TRANSPORTER PERMEASE"/>
    <property type="match status" value="1"/>
</dbReference>
<dbReference type="PANTHER" id="PTHR43471:SF3">
    <property type="entry name" value="ABC TRANSPORTER PERMEASE PROTEIN NATB"/>
    <property type="match status" value="1"/>
</dbReference>
<dbReference type="Pfam" id="PF12698">
    <property type="entry name" value="ABC2_membrane_3"/>
    <property type="match status" value="1"/>
</dbReference>
<feature type="transmembrane region" description="Helical" evidence="5">
    <location>
        <begin position="217"/>
        <end position="243"/>
    </location>
</feature>
<keyword evidence="4 5" id="KW-0472">Membrane</keyword>
<evidence type="ECO:0000259" key="6">
    <source>
        <dbReference type="Pfam" id="PF12698"/>
    </source>
</evidence>
<sequence>SSEQTVEGYVDEGNLIHSIPDGIPTGWLTEFSDESLAQVAMDDGKIGGYYIVSPDYEGSGDLIYVRPTFNMIGDRANTGTMEWILAANLLGDAGLATEVWQPVNTTVTSLADAGAETNEDSWIVEMFPTIMTLMLYFAIIMSSSVLVAAVTDEKKNRVMEVLLSSVSTGQMITGKLLAVGILGMLLLLAWAGVFLFVAVFGGSALNIPLNFTPPIDVLAWAAVFGFLGYAMYGALMAGLGALAPDVKDTR</sequence>
<proteinExistence type="predicted"/>
<comment type="subcellular location">
    <subcellularLocation>
        <location evidence="1">Membrane</location>
        <topology evidence="1">Multi-pass membrane protein</topology>
    </subcellularLocation>
</comment>
<evidence type="ECO:0000256" key="4">
    <source>
        <dbReference type="ARBA" id="ARBA00023136"/>
    </source>
</evidence>
<dbReference type="InterPro" id="IPR013525">
    <property type="entry name" value="ABC2_TM"/>
</dbReference>
<feature type="transmembrane region" description="Helical" evidence="5">
    <location>
        <begin position="133"/>
        <end position="151"/>
    </location>
</feature>